<evidence type="ECO:0000256" key="3">
    <source>
        <dbReference type="SAM" id="SignalP"/>
    </source>
</evidence>
<dbReference type="InterPro" id="IPR028203">
    <property type="entry name" value="PSII_CF48-like_dom"/>
</dbReference>
<keyword evidence="2" id="KW-0604">Photosystem II</keyword>
<protein>
    <submittedName>
        <fullName evidence="5">Ycf48-like protein</fullName>
    </submittedName>
</protein>
<accession>A0AAJ4X800</accession>
<organism evidence="5 6">
    <name type="scientific">Sphingobacterium mizutaii</name>
    <dbReference type="NCBI Taxonomy" id="1010"/>
    <lineage>
        <taxon>Bacteria</taxon>
        <taxon>Pseudomonadati</taxon>
        <taxon>Bacteroidota</taxon>
        <taxon>Sphingobacteriia</taxon>
        <taxon>Sphingobacteriales</taxon>
        <taxon>Sphingobacteriaceae</taxon>
        <taxon>Sphingobacterium</taxon>
    </lineage>
</organism>
<evidence type="ECO:0000256" key="1">
    <source>
        <dbReference type="ARBA" id="ARBA00022531"/>
    </source>
</evidence>
<dbReference type="GO" id="GO:0009523">
    <property type="term" value="C:photosystem II"/>
    <property type="evidence" value="ECO:0007669"/>
    <property type="project" value="UniProtKB-KW"/>
</dbReference>
<dbReference type="Gene3D" id="2.130.10.10">
    <property type="entry name" value="YVTN repeat-like/Quinoprotein amine dehydrogenase"/>
    <property type="match status" value="1"/>
</dbReference>
<evidence type="ECO:0000313" key="6">
    <source>
        <dbReference type="Proteomes" id="UP000215355"/>
    </source>
</evidence>
<evidence type="ECO:0000256" key="2">
    <source>
        <dbReference type="ARBA" id="ARBA00023276"/>
    </source>
</evidence>
<feature type="domain" description="Photosynthesis system II assembly factor Ycf48/Hcf136-like" evidence="4">
    <location>
        <begin position="174"/>
        <end position="272"/>
    </location>
</feature>
<gene>
    <name evidence="5" type="ORF">SAMEA4412673_00085</name>
</gene>
<dbReference type="KEGG" id="smiz:4412673_00085"/>
<sequence>MKIMLTINWAFKTFLMSFLTLSFCTSCKAQVKENYIAIDQVPELTEKDNYQFDIPFNPSKIKNAANGTEADILYQNDDLNFSFFNDVLFLTPQKGLIVGGTNLSIRSTKDEGKSWQALDFSRFANAFHSIAKTKDHIFVLGESKYIFRADHDFGKWEVFNSQTLYPNATGITWFKLRFLNDNFGVVVGQRKDNGRPIMLLTKDAGSSWETINLEGSILKDYALVEVSMLDQENWLILDDTIGISYFTADAGKTWQDISSKMLYDADATIRSLWLVNPNELFAAGSRSFWKSSDFAKDWTRLDFPKPFNPIEMYNEGDYLTLTDITGIGEDIYVSSTASDNDEGRTAFAYRLDRENMELKPLLLSDSSTFIGESHAIYALDKEHIYIVDRDKLYRVQDK</sequence>
<dbReference type="InterPro" id="IPR015943">
    <property type="entry name" value="WD40/YVTN_repeat-like_dom_sf"/>
</dbReference>
<dbReference type="PANTHER" id="PTHR47199">
    <property type="entry name" value="PHOTOSYSTEM II STABILITY/ASSEMBLY FACTOR HCF136, CHLOROPLASTIC"/>
    <property type="match status" value="1"/>
</dbReference>
<evidence type="ECO:0000313" key="5">
    <source>
        <dbReference type="EMBL" id="SNV35803.1"/>
    </source>
</evidence>
<name>A0AAJ4X800_9SPHI</name>
<proteinExistence type="predicted"/>
<dbReference type="Pfam" id="PF14870">
    <property type="entry name" value="PSII_BNR"/>
    <property type="match status" value="1"/>
</dbReference>
<keyword evidence="1" id="KW-0602">Photosynthesis</keyword>
<dbReference type="PANTHER" id="PTHR47199:SF2">
    <property type="entry name" value="PHOTOSYSTEM II STABILITY_ASSEMBLY FACTOR HCF136, CHLOROPLASTIC"/>
    <property type="match status" value="1"/>
</dbReference>
<dbReference type="RefSeq" id="WP_093100096.1">
    <property type="nucleotide sequence ID" value="NZ_FNGK01000005.1"/>
</dbReference>
<feature type="chain" id="PRO_5042611214" evidence="3">
    <location>
        <begin position="30"/>
        <end position="398"/>
    </location>
</feature>
<dbReference type="SUPFAM" id="SSF110296">
    <property type="entry name" value="Oligoxyloglucan reducing end-specific cellobiohydrolase"/>
    <property type="match status" value="1"/>
</dbReference>
<dbReference type="AlphaFoldDB" id="A0AAJ4X800"/>
<reference evidence="5 6" key="1">
    <citation type="submission" date="2017-06" db="EMBL/GenBank/DDBJ databases">
        <authorList>
            <consortium name="Pathogen Informatics"/>
        </authorList>
    </citation>
    <scope>NUCLEOTIDE SEQUENCE [LARGE SCALE GENOMIC DNA]</scope>
    <source>
        <strain evidence="5 6">NCTC12149</strain>
    </source>
</reference>
<evidence type="ECO:0000259" key="4">
    <source>
        <dbReference type="Pfam" id="PF14870"/>
    </source>
</evidence>
<dbReference type="EMBL" id="LT906468">
    <property type="protein sequence ID" value="SNV35803.1"/>
    <property type="molecule type" value="Genomic_DNA"/>
</dbReference>
<keyword evidence="3" id="KW-0732">Signal</keyword>
<feature type="signal peptide" evidence="3">
    <location>
        <begin position="1"/>
        <end position="29"/>
    </location>
</feature>
<dbReference type="Proteomes" id="UP000215355">
    <property type="component" value="Chromosome 1"/>
</dbReference>
<dbReference type="GO" id="GO:0015979">
    <property type="term" value="P:photosynthesis"/>
    <property type="evidence" value="ECO:0007669"/>
    <property type="project" value="UniProtKB-KW"/>
</dbReference>